<evidence type="ECO:0000256" key="6">
    <source>
        <dbReference type="RuleBase" id="RU363077"/>
    </source>
</evidence>
<evidence type="ECO:0000256" key="2">
    <source>
        <dbReference type="ARBA" id="ARBA00007635"/>
    </source>
</evidence>
<dbReference type="InParanoid" id="B9T2A3"/>
<evidence type="ECO:0000313" key="8">
    <source>
        <dbReference type="EMBL" id="EEF30015.1"/>
    </source>
</evidence>
<proteinExistence type="inferred from homology"/>
<feature type="transmembrane region" description="Helical" evidence="6">
    <location>
        <begin position="78"/>
        <end position="100"/>
    </location>
</feature>
<evidence type="ECO:0000256" key="1">
    <source>
        <dbReference type="ARBA" id="ARBA00004141"/>
    </source>
</evidence>
<name>B9T2A3_RICCO</name>
<gene>
    <name evidence="8" type="ORF">RCOM_0463580</name>
</gene>
<dbReference type="GO" id="GO:0005886">
    <property type="term" value="C:plasma membrane"/>
    <property type="evidence" value="ECO:0000318"/>
    <property type="project" value="GO_Central"/>
</dbReference>
<feature type="domain" description="EamA" evidence="7">
    <location>
        <begin position="185"/>
        <end position="323"/>
    </location>
</feature>
<protein>
    <recommendedName>
        <fullName evidence="6">WAT1-related protein</fullName>
    </recommendedName>
</protein>
<feature type="transmembrane region" description="Helical" evidence="6">
    <location>
        <begin position="12"/>
        <end position="33"/>
    </location>
</feature>
<feature type="transmembrane region" description="Helical" evidence="6">
    <location>
        <begin position="306"/>
        <end position="325"/>
    </location>
</feature>
<keyword evidence="9" id="KW-1185">Reference proteome</keyword>
<dbReference type="OrthoDB" id="1728340at2759"/>
<dbReference type="AlphaFoldDB" id="B9T2A3"/>
<dbReference type="InterPro" id="IPR030184">
    <property type="entry name" value="WAT1-related"/>
</dbReference>
<comment type="similarity">
    <text evidence="2 6">Belongs to the drug/metabolite transporter (DMT) superfamily. Plant drug/metabolite exporter (P-DME) (TC 2.A.7.4) family.</text>
</comment>
<dbReference type="OMA" id="QLWCNKK"/>
<dbReference type="InterPro" id="IPR037185">
    <property type="entry name" value="EmrE-like"/>
</dbReference>
<sequence length="368" mass="41789">MENSWAFRIMYWRFMPHFLLIFVQSSFSLLYFVTEAAFKHGLNPHVYVTYRYVLGCLLVLPFACFLERKVRPKMTLLLFLEIFVLSLLGASLTLNMYFASLKYTNPTFVTSMTNAIPSMTFLFAVILRLEVINVRTPRGVAKIVGTLMSLAGALVLAFYKGPKMKSLQGAPIHIRSSHVQQNWMKGSFLLLASCITWSLWFILQVYTLRKYPAQLSLTAWINFLGGAQSAVFTLFIQHKPEAWAIKIDINFWCILYAGVVICAVTVFVQLWCTKQKGPVFVTMFSPLSTILVTILAYFLFGEELRTGSLVGGGIVIIGLYLLLLGKEGDQDRTKSNEQSFPIHDQEKDLKIQMETSAQREAAHQDPEK</sequence>
<evidence type="ECO:0000256" key="4">
    <source>
        <dbReference type="ARBA" id="ARBA00022989"/>
    </source>
</evidence>
<feature type="transmembrane region" description="Helical" evidence="6">
    <location>
        <begin position="139"/>
        <end position="159"/>
    </location>
</feature>
<evidence type="ECO:0000256" key="3">
    <source>
        <dbReference type="ARBA" id="ARBA00022692"/>
    </source>
</evidence>
<dbReference type="GO" id="GO:0022857">
    <property type="term" value="F:transmembrane transporter activity"/>
    <property type="evidence" value="ECO:0007669"/>
    <property type="project" value="InterPro"/>
</dbReference>
<evidence type="ECO:0000259" key="7">
    <source>
        <dbReference type="Pfam" id="PF00892"/>
    </source>
</evidence>
<evidence type="ECO:0000256" key="5">
    <source>
        <dbReference type="ARBA" id="ARBA00023136"/>
    </source>
</evidence>
<dbReference type="Proteomes" id="UP000008311">
    <property type="component" value="Unassembled WGS sequence"/>
</dbReference>
<accession>B9T2A3</accession>
<keyword evidence="5 6" id="KW-0472">Membrane</keyword>
<feature type="transmembrane region" description="Helical" evidence="6">
    <location>
        <begin position="279"/>
        <end position="300"/>
    </location>
</feature>
<feature type="transmembrane region" description="Helical" evidence="6">
    <location>
        <begin position="45"/>
        <end position="66"/>
    </location>
</feature>
<dbReference type="KEGG" id="rcu:8277481"/>
<feature type="transmembrane region" description="Helical" evidence="6">
    <location>
        <begin position="249"/>
        <end position="272"/>
    </location>
</feature>
<feature type="transmembrane region" description="Helical" evidence="6">
    <location>
        <begin position="106"/>
        <end position="127"/>
    </location>
</feature>
<feature type="transmembrane region" description="Helical" evidence="6">
    <location>
        <begin position="183"/>
        <end position="203"/>
    </location>
</feature>
<dbReference type="eggNOG" id="ENOG502QRZQ">
    <property type="taxonomic scope" value="Eukaryota"/>
</dbReference>
<keyword evidence="3 6" id="KW-0812">Transmembrane</keyword>
<dbReference type="Pfam" id="PF00892">
    <property type="entry name" value="EamA"/>
    <property type="match status" value="2"/>
</dbReference>
<organism evidence="8 9">
    <name type="scientific">Ricinus communis</name>
    <name type="common">Castor bean</name>
    <dbReference type="NCBI Taxonomy" id="3988"/>
    <lineage>
        <taxon>Eukaryota</taxon>
        <taxon>Viridiplantae</taxon>
        <taxon>Streptophyta</taxon>
        <taxon>Embryophyta</taxon>
        <taxon>Tracheophyta</taxon>
        <taxon>Spermatophyta</taxon>
        <taxon>Magnoliopsida</taxon>
        <taxon>eudicotyledons</taxon>
        <taxon>Gunneridae</taxon>
        <taxon>Pentapetalae</taxon>
        <taxon>rosids</taxon>
        <taxon>fabids</taxon>
        <taxon>Malpighiales</taxon>
        <taxon>Euphorbiaceae</taxon>
        <taxon>Acalyphoideae</taxon>
        <taxon>Acalypheae</taxon>
        <taxon>Ricinus</taxon>
    </lineage>
</organism>
<reference evidence="9" key="1">
    <citation type="journal article" date="2010" name="Nat. Biotechnol.">
        <title>Draft genome sequence of the oilseed species Ricinus communis.</title>
        <authorList>
            <person name="Chan A.P."/>
            <person name="Crabtree J."/>
            <person name="Zhao Q."/>
            <person name="Lorenzi H."/>
            <person name="Orvis J."/>
            <person name="Puiu D."/>
            <person name="Melake-Berhan A."/>
            <person name="Jones K.M."/>
            <person name="Redman J."/>
            <person name="Chen G."/>
            <person name="Cahoon E.B."/>
            <person name="Gedil M."/>
            <person name="Stanke M."/>
            <person name="Haas B.J."/>
            <person name="Wortman J.R."/>
            <person name="Fraser-Liggett C.M."/>
            <person name="Ravel J."/>
            <person name="Rabinowicz P.D."/>
        </authorList>
    </citation>
    <scope>NUCLEOTIDE SEQUENCE [LARGE SCALE GENOMIC DNA]</scope>
    <source>
        <strain evidence="9">cv. Hale</strain>
    </source>
</reference>
<dbReference type="PANTHER" id="PTHR31218">
    <property type="entry name" value="WAT1-RELATED PROTEIN"/>
    <property type="match status" value="1"/>
</dbReference>
<feature type="domain" description="EamA" evidence="7">
    <location>
        <begin position="18"/>
        <end position="156"/>
    </location>
</feature>
<comment type="subcellular location">
    <subcellularLocation>
        <location evidence="1 6">Membrane</location>
        <topology evidence="1 6">Multi-pass membrane protein</topology>
    </subcellularLocation>
</comment>
<keyword evidence="4 6" id="KW-1133">Transmembrane helix</keyword>
<dbReference type="InterPro" id="IPR000620">
    <property type="entry name" value="EamA_dom"/>
</dbReference>
<dbReference type="EMBL" id="EQ974373">
    <property type="protein sequence ID" value="EEF30015.1"/>
    <property type="molecule type" value="Genomic_DNA"/>
</dbReference>
<evidence type="ECO:0000313" key="9">
    <source>
        <dbReference type="Proteomes" id="UP000008311"/>
    </source>
</evidence>
<feature type="transmembrane region" description="Helical" evidence="6">
    <location>
        <begin position="215"/>
        <end position="237"/>
    </location>
</feature>
<dbReference type="SUPFAM" id="SSF103481">
    <property type="entry name" value="Multidrug resistance efflux transporter EmrE"/>
    <property type="match status" value="2"/>
</dbReference>
<dbReference type="STRING" id="3988.B9T2A3"/>